<dbReference type="EMBL" id="DTFF01000013">
    <property type="protein sequence ID" value="HGI87048.1"/>
    <property type="molecule type" value="Genomic_DNA"/>
</dbReference>
<gene>
    <name evidence="1" type="ORF">ENV14_01420</name>
</gene>
<sequence>MCSNDMWVWSTWVKTPLLKGRDLVIASACLRFVNSEIVEKIARDKVVLVACPEREHPALYGKIASIVRSLKPRSITVVTIDGSPHCLQLHAAVNEAEYILGEKLSKRHYVVVDGRDLHEISPDTVRVARYLHLVEKLVRERPEILAELEEHSLEYRQAREKSES</sequence>
<reference evidence="1" key="1">
    <citation type="journal article" date="2020" name="mSystems">
        <title>Genome- and Community-Level Interaction Insights into Carbon Utilization and Element Cycling Functions of Hydrothermarchaeota in Hydrothermal Sediment.</title>
        <authorList>
            <person name="Zhou Z."/>
            <person name="Liu Y."/>
            <person name="Xu W."/>
            <person name="Pan J."/>
            <person name="Luo Z.H."/>
            <person name="Li M."/>
        </authorList>
    </citation>
    <scope>NUCLEOTIDE SEQUENCE [LARGE SCALE GENOMIC DNA]</scope>
    <source>
        <strain evidence="1">SpSt-732</strain>
    </source>
</reference>
<comment type="caution">
    <text evidence="1">The sequence shown here is derived from an EMBL/GenBank/DDBJ whole genome shotgun (WGS) entry which is preliminary data.</text>
</comment>
<name>A0A7C4FGR8_9CREN</name>
<protein>
    <submittedName>
        <fullName evidence="1">4Fe-4S ferredoxin</fullName>
    </submittedName>
</protein>
<dbReference type="AlphaFoldDB" id="A0A7C4FGR8"/>
<evidence type="ECO:0000313" key="1">
    <source>
        <dbReference type="EMBL" id="HGI87048.1"/>
    </source>
</evidence>
<organism evidence="1">
    <name type="scientific">Ignisphaera aggregans</name>
    <dbReference type="NCBI Taxonomy" id="334771"/>
    <lineage>
        <taxon>Archaea</taxon>
        <taxon>Thermoproteota</taxon>
        <taxon>Thermoprotei</taxon>
        <taxon>Desulfurococcales</taxon>
        <taxon>Desulfurococcaceae</taxon>
        <taxon>Ignisphaera</taxon>
    </lineage>
</organism>
<proteinExistence type="predicted"/>
<accession>A0A7C4FGR8</accession>